<gene>
    <name evidence="2" type="ORF">METZ01_LOCUS217899</name>
</gene>
<reference evidence="2" key="1">
    <citation type="submission" date="2018-05" db="EMBL/GenBank/DDBJ databases">
        <authorList>
            <person name="Lanie J.A."/>
            <person name="Ng W.-L."/>
            <person name="Kazmierczak K.M."/>
            <person name="Andrzejewski T.M."/>
            <person name="Davidsen T.M."/>
            <person name="Wayne K.J."/>
            <person name="Tettelin H."/>
            <person name="Glass J.I."/>
            <person name="Rusch D."/>
            <person name="Podicherti R."/>
            <person name="Tsui H.-C.T."/>
            <person name="Winkler M.E."/>
        </authorList>
    </citation>
    <scope>NUCLEOTIDE SEQUENCE</scope>
</reference>
<keyword evidence="1" id="KW-1133">Transmembrane helix</keyword>
<dbReference type="EMBL" id="UINC01051193">
    <property type="protein sequence ID" value="SVB65045.1"/>
    <property type="molecule type" value="Genomic_DNA"/>
</dbReference>
<proteinExistence type="predicted"/>
<keyword evidence="1" id="KW-0812">Transmembrane</keyword>
<dbReference type="AlphaFoldDB" id="A0A382FR35"/>
<evidence type="ECO:0000313" key="2">
    <source>
        <dbReference type="EMBL" id="SVB65045.1"/>
    </source>
</evidence>
<evidence type="ECO:0000256" key="1">
    <source>
        <dbReference type="SAM" id="Phobius"/>
    </source>
</evidence>
<keyword evidence="1" id="KW-0472">Membrane</keyword>
<sequence>MKHLLPLIILTGLLFGQDVLHLKSGESFEGTFYGKLGSDLLFKAAGDINTKKFPINDVEIIETNNGELSYPFEIPKVTSYDYKITIEHQALSFEEKAKYDARETYKIFLNTDVVNYPDGLNNKEKTLYRKYYVEEVKRLEDFKQKHFIYILIIVVIMVLFIIGANSVGTSYPFDLIHY</sequence>
<accession>A0A382FR35</accession>
<feature type="transmembrane region" description="Helical" evidence="1">
    <location>
        <begin position="147"/>
        <end position="168"/>
    </location>
</feature>
<organism evidence="2">
    <name type="scientific">marine metagenome</name>
    <dbReference type="NCBI Taxonomy" id="408172"/>
    <lineage>
        <taxon>unclassified sequences</taxon>
        <taxon>metagenomes</taxon>
        <taxon>ecological metagenomes</taxon>
    </lineage>
</organism>
<protein>
    <submittedName>
        <fullName evidence="2">Uncharacterized protein</fullName>
    </submittedName>
</protein>
<name>A0A382FR35_9ZZZZ</name>